<comment type="caution">
    <text evidence="1">The sequence shown here is derived from an EMBL/GenBank/DDBJ whole genome shotgun (WGS) entry which is preliminary data.</text>
</comment>
<organism evidence="1 2">
    <name type="scientific">Dryococelus australis</name>
    <dbReference type="NCBI Taxonomy" id="614101"/>
    <lineage>
        <taxon>Eukaryota</taxon>
        <taxon>Metazoa</taxon>
        <taxon>Ecdysozoa</taxon>
        <taxon>Arthropoda</taxon>
        <taxon>Hexapoda</taxon>
        <taxon>Insecta</taxon>
        <taxon>Pterygota</taxon>
        <taxon>Neoptera</taxon>
        <taxon>Polyneoptera</taxon>
        <taxon>Phasmatodea</taxon>
        <taxon>Verophasmatodea</taxon>
        <taxon>Anareolatae</taxon>
        <taxon>Phasmatidae</taxon>
        <taxon>Eurycanthinae</taxon>
        <taxon>Dryococelus</taxon>
    </lineage>
</organism>
<protein>
    <submittedName>
        <fullName evidence="1">Uncharacterized protein</fullName>
    </submittedName>
</protein>
<accession>A0ABQ9HZW6</accession>
<evidence type="ECO:0000313" key="2">
    <source>
        <dbReference type="Proteomes" id="UP001159363"/>
    </source>
</evidence>
<evidence type="ECO:0000313" key="1">
    <source>
        <dbReference type="EMBL" id="KAJ8889555.1"/>
    </source>
</evidence>
<name>A0ABQ9HZW6_9NEOP</name>
<dbReference type="EMBL" id="JARBHB010000003">
    <property type="protein sequence ID" value="KAJ8889555.1"/>
    <property type="molecule type" value="Genomic_DNA"/>
</dbReference>
<reference evidence="1 2" key="1">
    <citation type="submission" date="2023-02" db="EMBL/GenBank/DDBJ databases">
        <title>LHISI_Scaffold_Assembly.</title>
        <authorList>
            <person name="Stuart O.P."/>
            <person name="Cleave R."/>
            <person name="Magrath M.J.L."/>
            <person name="Mikheyev A.S."/>
        </authorList>
    </citation>
    <scope>NUCLEOTIDE SEQUENCE [LARGE SCALE GENOMIC DNA]</scope>
    <source>
        <strain evidence="1">Daus_M_001</strain>
        <tissue evidence="1">Leg muscle</tissue>
    </source>
</reference>
<sequence length="538" mass="59965">MVMCDLEALNVVYERFPLTAASRTAQPASGAALQRIECIPTTYLQRYNGNTVRLAHKSDATLDMRVGVARIALSLLNLGRSRLKSSSYTIASQILFPVGSLPGFRTHRKMPLVTGFSRRFKVFFRTCIPALLHTHLASSSSTLKNPVLPPLLTTSQRSSYEPEEKVRNLNRGIACNVLYIKWYNCRVIAENKWPFRSCLSSVRVIHCGIHKDADLDGSKHRVLDTALLKLTIEFKALPCVLQSHGCGYGSRKPSTYHTTYSMCNKTHADMDNVRMHVRMICMWEPCRTMTLVGVFSRGSPVSPAPSIPRCSIRTSLHPFVGSQALDVKSCAKLFTHSLIYMDPRKKSSCPCMHILLAYHQGEPGSIPGRVAGFSPSVNRAGRCRWSAGFLGDLPPFHSGVAPYSPQSPSSALETTIGFQFSCKQTFVLLLLYRRQSQRENVARRTATDCCFFLIGYSSPHRIAACVVVSPVSLSRFLTLDAQLHSLLTLCPVSRKCRREGRKEEQGLTLCQPESRTIILPRSGSERLVLGQHSHHIQQ</sequence>
<proteinExistence type="predicted"/>
<dbReference type="Proteomes" id="UP001159363">
    <property type="component" value="Chromosome 3"/>
</dbReference>
<gene>
    <name evidence="1" type="ORF">PR048_009054</name>
</gene>
<keyword evidence="2" id="KW-1185">Reference proteome</keyword>